<dbReference type="RefSeq" id="WP_158360365.1">
    <property type="nucleotide sequence ID" value="NZ_CP034897.1"/>
</dbReference>
<dbReference type="OrthoDB" id="9806365at2"/>
<dbReference type="GO" id="GO:0043952">
    <property type="term" value="P:protein transport by the Sec complex"/>
    <property type="evidence" value="ECO:0007669"/>
    <property type="project" value="UniProtKB-UniRule"/>
</dbReference>
<protein>
    <recommendedName>
        <fullName evidence="9">Protein translocase subunit SecE</fullName>
    </recommendedName>
</protein>
<dbReference type="PRINTS" id="PR01650">
    <property type="entry name" value="SECETRNLCASE"/>
</dbReference>
<evidence type="ECO:0000256" key="8">
    <source>
        <dbReference type="ARBA" id="ARBA00023136"/>
    </source>
</evidence>
<proteinExistence type="inferred from homology"/>
<comment type="similarity">
    <text evidence="9">Belongs to the SecE/SEC61-gamma family.</text>
</comment>
<dbReference type="NCBIfam" id="TIGR00964">
    <property type="entry name" value="secE_bact"/>
    <property type="match status" value="1"/>
</dbReference>
<evidence type="ECO:0000313" key="11">
    <source>
        <dbReference type="Proteomes" id="UP001163441"/>
    </source>
</evidence>
<evidence type="ECO:0000256" key="3">
    <source>
        <dbReference type="ARBA" id="ARBA00022475"/>
    </source>
</evidence>
<evidence type="ECO:0000256" key="2">
    <source>
        <dbReference type="ARBA" id="ARBA00022448"/>
    </source>
</evidence>
<evidence type="ECO:0000256" key="5">
    <source>
        <dbReference type="ARBA" id="ARBA00022927"/>
    </source>
</evidence>
<comment type="subcellular location">
    <subcellularLocation>
        <location evidence="1">Membrane</location>
    </subcellularLocation>
</comment>
<name>A0A4D6XJ64_9GAMM</name>
<feature type="transmembrane region" description="Helical" evidence="9">
    <location>
        <begin position="17"/>
        <end position="36"/>
    </location>
</feature>
<accession>A0A4D6XJ64</accession>
<comment type="caution">
    <text evidence="9">Lacks conserved residue(s) required for the propagation of feature annotation.</text>
</comment>
<evidence type="ECO:0000256" key="1">
    <source>
        <dbReference type="ARBA" id="ARBA00004370"/>
    </source>
</evidence>
<dbReference type="GO" id="GO:0009306">
    <property type="term" value="P:protein secretion"/>
    <property type="evidence" value="ECO:0007669"/>
    <property type="project" value="UniProtKB-UniRule"/>
</dbReference>
<feature type="transmembrane region" description="Helical" evidence="9">
    <location>
        <begin position="91"/>
        <end position="111"/>
    </location>
</feature>
<evidence type="ECO:0000256" key="7">
    <source>
        <dbReference type="ARBA" id="ARBA00023010"/>
    </source>
</evidence>
<dbReference type="Pfam" id="PF00584">
    <property type="entry name" value="SecE"/>
    <property type="match status" value="1"/>
</dbReference>
<comment type="function">
    <text evidence="9">Essential subunit of the Sec protein translocation channel SecYEG. Clamps together the 2 halves of SecY. May contact the channel plug during translocation.</text>
</comment>
<keyword evidence="3 9" id="KW-1003">Cell membrane</keyword>
<dbReference type="InterPro" id="IPR001901">
    <property type="entry name" value="Translocase_SecE/Sec61-g"/>
</dbReference>
<keyword evidence="4 9" id="KW-0812">Transmembrane</keyword>
<dbReference type="Gene3D" id="1.20.5.1030">
    <property type="entry name" value="Preprotein translocase secy subunit"/>
    <property type="match status" value="1"/>
</dbReference>
<dbReference type="GO" id="GO:0008320">
    <property type="term" value="F:protein transmembrane transporter activity"/>
    <property type="evidence" value="ECO:0007669"/>
    <property type="project" value="UniProtKB-UniRule"/>
</dbReference>
<reference evidence="10" key="1">
    <citation type="submission" date="2022-11" db="EMBL/GenBank/DDBJ databases">
        <title>The whole genome sequencing of pests is an important tool to study the evolution of the plant-insect interaction and insecticide resistance.</title>
        <authorList>
            <person name="Kananovich Y."/>
        </authorList>
    </citation>
    <scope>NUCLEOTIDE SEQUENCE</scope>
    <source>
        <strain evidence="10">BSU_Aph_2016</strain>
    </source>
</reference>
<evidence type="ECO:0000256" key="9">
    <source>
        <dbReference type="HAMAP-Rule" id="MF_00422"/>
    </source>
</evidence>
<dbReference type="GO" id="GO:0005886">
    <property type="term" value="C:plasma membrane"/>
    <property type="evidence" value="ECO:0007669"/>
    <property type="project" value="UniProtKB-UniRule"/>
</dbReference>
<dbReference type="PANTHER" id="PTHR33910">
    <property type="entry name" value="PROTEIN TRANSLOCASE SUBUNIT SECE"/>
    <property type="match status" value="1"/>
</dbReference>
<keyword evidence="2 9" id="KW-0813">Transport</keyword>
<dbReference type="PANTHER" id="PTHR33910:SF1">
    <property type="entry name" value="PROTEIN TRANSLOCASE SUBUNIT SECE"/>
    <property type="match status" value="1"/>
</dbReference>
<dbReference type="AlphaFoldDB" id="A0A4D6XJ64"/>
<keyword evidence="8 9" id="KW-0472">Membrane</keyword>
<dbReference type="HAMAP" id="MF_00422">
    <property type="entry name" value="SecE"/>
    <property type="match status" value="1"/>
</dbReference>
<keyword evidence="5 9" id="KW-0653">Protein transport</keyword>
<dbReference type="InterPro" id="IPR038379">
    <property type="entry name" value="SecE_sf"/>
</dbReference>
<gene>
    <name evidence="9 10" type="primary">secE</name>
    <name evidence="10" type="ORF">OWM53_00205</name>
</gene>
<evidence type="ECO:0000256" key="6">
    <source>
        <dbReference type="ARBA" id="ARBA00022989"/>
    </source>
</evidence>
<dbReference type="Proteomes" id="UP001163441">
    <property type="component" value="Chromosome"/>
</dbReference>
<sequence length="127" mass="15042">MNIQIPKQKKIKNIEKIKWIFICINFILCILIDCYFSKINFFIRISLIIFLISCTIGILISTEKGKDILLYINASKNEMQKIIWPKHKETLYTTLIIIFVTIFMSLILWGLDNIIFRLVAFIINLRL</sequence>
<keyword evidence="6 9" id="KW-1133">Transmembrane helix</keyword>
<dbReference type="InterPro" id="IPR005807">
    <property type="entry name" value="SecE_bac"/>
</dbReference>
<dbReference type="EMBL" id="CP113403">
    <property type="protein sequence ID" value="WAI17828.1"/>
    <property type="molecule type" value="Genomic_DNA"/>
</dbReference>
<keyword evidence="7 9" id="KW-0811">Translocation</keyword>
<dbReference type="GO" id="GO:0006605">
    <property type="term" value="P:protein targeting"/>
    <property type="evidence" value="ECO:0007669"/>
    <property type="project" value="UniProtKB-UniRule"/>
</dbReference>
<organism evidence="10 11">
    <name type="scientific">Buchnera aphidicola</name>
    <name type="common">Aphis craccivora</name>
    <dbReference type="NCBI Taxonomy" id="466616"/>
    <lineage>
        <taxon>Bacteria</taxon>
        <taxon>Pseudomonadati</taxon>
        <taxon>Pseudomonadota</taxon>
        <taxon>Gammaproteobacteria</taxon>
        <taxon>Enterobacterales</taxon>
        <taxon>Erwiniaceae</taxon>
        <taxon>Buchnera</taxon>
    </lineage>
</organism>
<evidence type="ECO:0000256" key="4">
    <source>
        <dbReference type="ARBA" id="ARBA00022692"/>
    </source>
</evidence>
<feature type="transmembrane region" description="Helical" evidence="9">
    <location>
        <begin position="42"/>
        <end position="60"/>
    </location>
</feature>
<comment type="subunit">
    <text evidence="9">Component of the Sec protein translocase complex. Heterotrimer consisting of SecY, SecE and SecG subunits. The heterotrimers can form oligomers, although 1 heterotrimer is thought to be able to translocate proteins. Interacts with the ribosome. Interacts with SecDF, and other proteins may be involved. Interacts with SecA.</text>
</comment>
<dbReference type="PROSITE" id="PS01067">
    <property type="entry name" value="SECE_SEC61G"/>
    <property type="match status" value="1"/>
</dbReference>
<evidence type="ECO:0000313" key="10">
    <source>
        <dbReference type="EMBL" id="WAI17828.1"/>
    </source>
</evidence>
<dbReference type="GO" id="GO:0065002">
    <property type="term" value="P:intracellular protein transmembrane transport"/>
    <property type="evidence" value="ECO:0007669"/>
    <property type="project" value="UniProtKB-UniRule"/>
</dbReference>